<keyword evidence="5 6" id="KW-0482">Metalloprotease</keyword>
<evidence type="ECO:0000256" key="6">
    <source>
        <dbReference type="RuleBase" id="RU003983"/>
    </source>
</evidence>
<keyword evidence="1 6" id="KW-0645">Protease</keyword>
<dbReference type="GO" id="GO:0006508">
    <property type="term" value="P:proteolysis"/>
    <property type="evidence" value="ECO:0007669"/>
    <property type="project" value="UniProtKB-KW"/>
</dbReference>
<keyword evidence="7" id="KW-0812">Transmembrane</keyword>
<evidence type="ECO:0000256" key="1">
    <source>
        <dbReference type="ARBA" id="ARBA00022670"/>
    </source>
</evidence>
<accession>A0A0G0XRP4</accession>
<feature type="domain" description="Peptidase M48" evidence="8">
    <location>
        <begin position="94"/>
        <end position="125"/>
    </location>
</feature>
<dbReference type="Proteomes" id="UP000033859">
    <property type="component" value="Unassembled WGS sequence"/>
</dbReference>
<dbReference type="Gene3D" id="3.30.2010.10">
    <property type="entry name" value="Metalloproteases ('zincins'), catalytic domain"/>
    <property type="match status" value="1"/>
</dbReference>
<comment type="similarity">
    <text evidence="6">Belongs to the peptidase M48 family.</text>
</comment>
<keyword evidence="7" id="KW-0472">Membrane</keyword>
<comment type="cofactor">
    <cofactor evidence="6">
        <name>Zn(2+)</name>
        <dbReference type="ChEBI" id="CHEBI:29105"/>
    </cofactor>
    <text evidence="6">Binds 1 zinc ion per subunit.</text>
</comment>
<dbReference type="Pfam" id="PF01435">
    <property type="entry name" value="Peptidase_M48"/>
    <property type="match status" value="1"/>
</dbReference>
<evidence type="ECO:0000256" key="5">
    <source>
        <dbReference type="ARBA" id="ARBA00023049"/>
    </source>
</evidence>
<feature type="transmembrane region" description="Helical" evidence="7">
    <location>
        <begin position="6"/>
        <end position="25"/>
    </location>
</feature>
<comment type="caution">
    <text evidence="9">The sequence shown here is derived from an EMBL/GenBank/DDBJ whole genome shotgun (WGS) entry which is preliminary data.</text>
</comment>
<evidence type="ECO:0000313" key="10">
    <source>
        <dbReference type="Proteomes" id="UP000033859"/>
    </source>
</evidence>
<dbReference type="SUPFAM" id="SSF55486">
    <property type="entry name" value="Metalloproteases ('zincins'), catalytic domain"/>
    <property type="match status" value="1"/>
</dbReference>
<reference evidence="9 10" key="1">
    <citation type="journal article" date="2015" name="Nature">
        <title>rRNA introns, odd ribosomes, and small enigmatic genomes across a large radiation of phyla.</title>
        <authorList>
            <person name="Brown C.T."/>
            <person name="Hug L.A."/>
            <person name="Thomas B.C."/>
            <person name="Sharon I."/>
            <person name="Castelle C.J."/>
            <person name="Singh A."/>
            <person name="Wilkins M.J."/>
            <person name="Williams K.H."/>
            <person name="Banfield J.F."/>
        </authorList>
    </citation>
    <scope>NUCLEOTIDE SEQUENCE [LARGE SCALE GENOMIC DNA]</scope>
</reference>
<dbReference type="InterPro" id="IPR001915">
    <property type="entry name" value="Peptidase_M48"/>
</dbReference>
<dbReference type="EMBL" id="LCCE01000005">
    <property type="protein sequence ID" value="KKS27404.1"/>
    <property type="molecule type" value="Genomic_DNA"/>
</dbReference>
<keyword evidence="4 6" id="KW-0862">Zinc</keyword>
<keyword evidence="7" id="KW-1133">Transmembrane helix</keyword>
<gene>
    <name evidence="9" type="ORF">UU84_C0005G0012</name>
</gene>
<organism evidence="9 10">
    <name type="scientific">Candidatus Yanofskybacteria bacterium GW2011_GWC2_41_9</name>
    <dbReference type="NCBI Taxonomy" id="1619029"/>
    <lineage>
        <taxon>Bacteria</taxon>
        <taxon>Candidatus Yanofskyibacteriota</taxon>
    </lineage>
</organism>
<evidence type="ECO:0000256" key="7">
    <source>
        <dbReference type="SAM" id="Phobius"/>
    </source>
</evidence>
<dbReference type="GO" id="GO:0004222">
    <property type="term" value="F:metalloendopeptidase activity"/>
    <property type="evidence" value="ECO:0007669"/>
    <property type="project" value="InterPro"/>
</dbReference>
<protein>
    <recommendedName>
        <fullName evidence="8">Peptidase M48 domain-containing protein</fullName>
    </recommendedName>
</protein>
<dbReference type="AlphaFoldDB" id="A0A0G0XRP4"/>
<evidence type="ECO:0000256" key="3">
    <source>
        <dbReference type="ARBA" id="ARBA00022801"/>
    </source>
</evidence>
<evidence type="ECO:0000259" key="8">
    <source>
        <dbReference type="Pfam" id="PF01435"/>
    </source>
</evidence>
<evidence type="ECO:0000313" key="9">
    <source>
        <dbReference type="EMBL" id="KKS27404.1"/>
    </source>
</evidence>
<dbReference type="GO" id="GO:0046872">
    <property type="term" value="F:metal ion binding"/>
    <property type="evidence" value="ECO:0007669"/>
    <property type="project" value="UniProtKB-KW"/>
</dbReference>
<evidence type="ECO:0000256" key="4">
    <source>
        <dbReference type="ARBA" id="ARBA00022833"/>
    </source>
</evidence>
<keyword evidence="2" id="KW-0479">Metal-binding</keyword>
<proteinExistence type="inferred from homology"/>
<evidence type="ECO:0000256" key="2">
    <source>
        <dbReference type="ARBA" id="ARBA00022723"/>
    </source>
</evidence>
<sequence length="175" mass="20806">MLRNFVAFLALLACAGAVVYFFFLWERFLNYIFWRKDPTSVILRLFLRKDKRTLKIFYEIWESAVDKDFKFRCPWITTTKQWVRPLPFWGRAYLSKNMIVITGYLINQLNDSELSAVIAHELGHLIDYQTKRKGHPFFTPEKAALLGNEMMAWEIADYITSPEIVDNYFTKRNSL</sequence>
<keyword evidence="3 6" id="KW-0378">Hydrolase</keyword>
<name>A0A0G0XRP4_9BACT</name>